<accession>A0A6G8PTD7</accession>
<dbReference type="InterPro" id="IPR001173">
    <property type="entry name" value="Glyco_trans_2-like"/>
</dbReference>
<dbReference type="SUPFAM" id="SSF53448">
    <property type="entry name" value="Nucleotide-diphospho-sugar transferases"/>
    <property type="match status" value="1"/>
</dbReference>
<name>A0A6G8PTD7_9ACTN</name>
<dbReference type="InterPro" id="IPR050256">
    <property type="entry name" value="Glycosyltransferase_2"/>
</dbReference>
<keyword evidence="4" id="KW-1185">Reference proteome</keyword>
<proteinExistence type="inferred from homology"/>
<protein>
    <submittedName>
        <fullName evidence="3">Glycosyltransferase</fullName>
    </submittedName>
</protein>
<dbReference type="PANTHER" id="PTHR48090:SF7">
    <property type="entry name" value="RFBJ PROTEIN"/>
    <property type="match status" value="1"/>
</dbReference>
<evidence type="ECO:0000313" key="4">
    <source>
        <dbReference type="Proteomes" id="UP000502706"/>
    </source>
</evidence>
<sequence>MENTRTHAEDVRTTGTFAAARRIDRTGENDASRARSLVRVAAVIPALNEAPSIAGVVGKLRDGRAVAFCRIVVVDNGSTDGTGERARRAGATVVREERRGYGYACRAGVLAAGDADVIVLLDGDAADETSDLPRLLEPLLGDRADLVVGSRVALPGLREPGSMTPQQVLGNRLATFLIRLLYGTEVTDLGPLRAIRREDLLALGMGEMTYGWSVEMMAKAIRAGYRYREVPVTYHRRVGVSKVGGTLSGSLRAGWCIISATLRYSRWLPRVPGERGEIR</sequence>
<evidence type="ECO:0000256" key="1">
    <source>
        <dbReference type="ARBA" id="ARBA00006739"/>
    </source>
</evidence>
<dbReference type="GO" id="GO:0016740">
    <property type="term" value="F:transferase activity"/>
    <property type="evidence" value="ECO:0007669"/>
    <property type="project" value="UniProtKB-KW"/>
</dbReference>
<gene>
    <name evidence="3" type="ORF">GBA65_01935</name>
</gene>
<dbReference type="InterPro" id="IPR029044">
    <property type="entry name" value="Nucleotide-diphossugar_trans"/>
</dbReference>
<evidence type="ECO:0000313" key="3">
    <source>
        <dbReference type="EMBL" id="QIN77467.1"/>
    </source>
</evidence>
<evidence type="ECO:0000259" key="2">
    <source>
        <dbReference type="Pfam" id="PF00535"/>
    </source>
</evidence>
<keyword evidence="3" id="KW-0808">Transferase</keyword>
<dbReference type="EMBL" id="CP045121">
    <property type="protein sequence ID" value="QIN77467.1"/>
    <property type="molecule type" value="Genomic_DNA"/>
</dbReference>
<comment type="similarity">
    <text evidence="1">Belongs to the glycosyltransferase 2 family.</text>
</comment>
<dbReference type="AlphaFoldDB" id="A0A6G8PTD7"/>
<dbReference type="KEGG" id="rmar:GBA65_01935"/>
<dbReference type="PANTHER" id="PTHR48090">
    <property type="entry name" value="UNDECAPRENYL-PHOSPHATE 4-DEOXY-4-FORMAMIDO-L-ARABINOSE TRANSFERASE-RELATED"/>
    <property type="match status" value="1"/>
</dbReference>
<organism evidence="3 4">
    <name type="scientific">Rubrobacter marinus</name>
    <dbReference type="NCBI Taxonomy" id="2653852"/>
    <lineage>
        <taxon>Bacteria</taxon>
        <taxon>Bacillati</taxon>
        <taxon>Actinomycetota</taxon>
        <taxon>Rubrobacteria</taxon>
        <taxon>Rubrobacterales</taxon>
        <taxon>Rubrobacteraceae</taxon>
        <taxon>Rubrobacter</taxon>
    </lineage>
</organism>
<dbReference type="CDD" id="cd04179">
    <property type="entry name" value="DPM_DPG-synthase_like"/>
    <property type="match status" value="1"/>
</dbReference>
<dbReference type="Proteomes" id="UP000502706">
    <property type="component" value="Chromosome"/>
</dbReference>
<dbReference type="Pfam" id="PF00535">
    <property type="entry name" value="Glycos_transf_2"/>
    <property type="match status" value="1"/>
</dbReference>
<feature type="domain" description="Glycosyltransferase 2-like" evidence="2">
    <location>
        <begin position="43"/>
        <end position="200"/>
    </location>
</feature>
<dbReference type="Gene3D" id="3.90.550.10">
    <property type="entry name" value="Spore Coat Polysaccharide Biosynthesis Protein SpsA, Chain A"/>
    <property type="match status" value="1"/>
</dbReference>
<reference evidence="3 4" key="1">
    <citation type="submission" date="2019-10" db="EMBL/GenBank/DDBJ databases">
        <title>Rubrobacter sp nov SCSIO 52915 isolated from a deep-sea sediment in the South China Sea.</title>
        <authorList>
            <person name="Chen R.W."/>
        </authorList>
    </citation>
    <scope>NUCLEOTIDE SEQUENCE [LARGE SCALE GENOMIC DNA]</scope>
    <source>
        <strain evidence="3 4">SCSIO 52915</strain>
    </source>
</reference>